<evidence type="ECO:0000256" key="1">
    <source>
        <dbReference type="ARBA" id="ARBA00001947"/>
    </source>
</evidence>
<feature type="region of interest" description="Disordered" evidence="9">
    <location>
        <begin position="1"/>
        <end position="103"/>
    </location>
</feature>
<dbReference type="GO" id="GO:0008081">
    <property type="term" value="F:phosphoric diester hydrolase activity"/>
    <property type="evidence" value="ECO:0007669"/>
    <property type="project" value="TreeGrafter"/>
</dbReference>
<evidence type="ECO:0000256" key="7">
    <source>
        <dbReference type="ARBA" id="ARBA00022833"/>
    </source>
</evidence>
<keyword evidence="11" id="KW-0540">Nuclease</keyword>
<dbReference type="PANTHER" id="PTHR21445">
    <property type="entry name" value="ENDONUCLEASE IV ENDODEOXYRIBONUCLEASE IV"/>
    <property type="match status" value="1"/>
</dbReference>
<feature type="compositionally biased region" description="Basic and acidic residues" evidence="9">
    <location>
        <begin position="145"/>
        <end position="155"/>
    </location>
</feature>
<protein>
    <recommendedName>
        <fullName evidence="3">Apurinic-apyrimidinic endonuclease 1</fullName>
    </recommendedName>
</protein>
<dbReference type="HAMAP" id="MF_00152">
    <property type="entry name" value="Nfo"/>
    <property type="match status" value="1"/>
</dbReference>
<evidence type="ECO:0000256" key="9">
    <source>
        <dbReference type="SAM" id="MobiDB-lite"/>
    </source>
</evidence>
<feature type="compositionally biased region" description="Basic and acidic residues" evidence="9">
    <location>
        <begin position="39"/>
        <end position="48"/>
    </location>
</feature>
<organism evidence="11 12">
    <name type="scientific">Viridothelium virens</name>
    <name type="common">Speckled blister lichen</name>
    <name type="synonym">Trypethelium virens</name>
    <dbReference type="NCBI Taxonomy" id="1048519"/>
    <lineage>
        <taxon>Eukaryota</taxon>
        <taxon>Fungi</taxon>
        <taxon>Dikarya</taxon>
        <taxon>Ascomycota</taxon>
        <taxon>Pezizomycotina</taxon>
        <taxon>Dothideomycetes</taxon>
        <taxon>Dothideomycetes incertae sedis</taxon>
        <taxon>Trypetheliales</taxon>
        <taxon>Trypetheliaceae</taxon>
        <taxon>Viridothelium</taxon>
    </lineage>
</organism>
<dbReference type="Gene3D" id="3.20.20.150">
    <property type="entry name" value="Divalent-metal-dependent TIM barrel enzymes"/>
    <property type="match status" value="1"/>
</dbReference>
<keyword evidence="6" id="KW-0378">Hydrolase</keyword>
<evidence type="ECO:0000256" key="4">
    <source>
        <dbReference type="ARBA" id="ARBA00022723"/>
    </source>
</evidence>
<evidence type="ECO:0000256" key="6">
    <source>
        <dbReference type="ARBA" id="ARBA00022801"/>
    </source>
</evidence>
<comment type="cofactor">
    <cofactor evidence="1">
        <name>Zn(2+)</name>
        <dbReference type="ChEBI" id="CHEBI:29105"/>
    </cofactor>
</comment>
<proteinExistence type="inferred from homology"/>
<sequence length="555" mass="61151">MKTLEDLSESELSSLTSELDDRPSKKSRKSGIARTKNIPKPDSKEVKAVSKGNKRKLEIHPDGATKASKRVRTQQASSSATQVKTEEVKEEIGDTSFKERGRKPRTLKAETIIEDKTELASADEVETDIVRTEKGGHKRAKAKAKAKESETKEQVDTDEDGAVPKKPKRKRKTKEEKEASEIPIAPRTLGHKMFVGAHVSGAGGVNNSVTRSAYIGGNAFALFLKSQRKWENPPLKDEHLDGFLSNCKEHSYDQAQHILPHGSYLVNLAHADATRASQAYNSFLDDLQRCEKLGIKLYNFHPGNTNGLPRSEAIARLATHLNNAHKATPSVITVLETMAAGGNVIGSTFEDLRDTIALISDKSRVGVCLDTAHVFAAGYDLRTPAVFNETLSKFDEIIGMKYLKALHLNDSKAPFNSGRDLHFNIGLGFLGLRAFHSVMNEPRFYGLPLILETPSTSLDVDGNVVDGEKGTLAAGVLNYAQEIKLLESLTELDAEGEKFRALEAKLQKAGEKERKRVQEQVDRTEKKKQGKTKKGKKGKKEKDVDSESEPMLSES</sequence>
<dbReference type="PROSITE" id="PS00731">
    <property type="entry name" value="AP_NUCLEASE_F2_3"/>
    <property type="match status" value="1"/>
</dbReference>
<keyword evidence="4" id="KW-0479">Metal-binding</keyword>
<dbReference type="SUPFAM" id="SSF51658">
    <property type="entry name" value="Xylose isomerase-like"/>
    <property type="match status" value="1"/>
</dbReference>
<dbReference type="GO" id="GO:0008270">
    <property type="term" value="F:zinc ion binding"/>
    <property type="evidence" value="ECO:0007669"/>
    <property type="project" value="InterPro"/>
</dbReference>
<evidence type="ECO:0000256" key="3">
    <source>
        <dbReference type="ARBA" id="ARBA00021759"/>
    </source>
</evidence>
<feature type="region of interest" description="Disordered" evidence="9">
    <location>
        <begin position="128"/>
        <end position="180"/>
    </location>
</feature>
<keyword evidence="5" id="KW-0227">DNA damage</keyword>
<keyword evidence="12" id="KW-1185">Reference proteome</keyword>
<dbReference type="InterPro" id="IPR036237">
    <property type="entry name" value="Xyl_isomerase-like_sf"/>
</dbReference>
<dbReference type="Proteomes" id="UP000800092">
    <property type="component" value="Unassembled WGS sequence"/>
</dbReference>
<dbReference type="GO" id="GO:0005634">
    <property type="term" value="C:nucleus"/>
    <property type="evidence" value="ECO:0007669"/>
    <property type="project" value="TreeGrafter"/>
</dbReference>
<dbReference type="SMART" id="SM00518">
    <property type="entry name" value="AP2Ec"/>
    <property type="match status" value="1"/>
</dbReference>
<evidence type="ECO:0000256" key="2">
    <source>
        <dbReference type="ARBA" id="ARBA00005340"/>
    </source>
</evidence>
<evidence type="ECO:0000313" key="12">
    <source>
        <dbReference type="Proteomes" id="UP000800092"/>
    </source>
</evidence>
<dbReference type="NCBIfam" id="TIGR00587">
    <property type="entry name" value="nfo"/>
    <property type="match status" value="1"/>
</dbReference>
<dbReference type="EMBL" id="ML991842">
    <property type="protein sequence ID" value="KAF2230413.1"/>
    <property type="molecule type" value="Genomic_DNA"/>
</dbReference>
<feature type="compositionally biased region" description="Basic and acidic residues" evidence="9">
    <location>
        <begin position="84"/>
        <end position="99"/>
    </location>
</feature>
<dbReference type="Pfam" id="PF01261">
    <property type="entry name" value="AP_endonuc_2"/>
    <property type="match status" value="1"/>
</dbReference>
<dbReference type="InterPro" id="IPR013022">
    <property type="entry name" value="Xyl_isomerase-like_TIM-brl"/>
</dbReference>
<dbReference type="OrthoDB" id="7663182at2759"/>
<dbReference type="GO" id="GO:0006284">
    <property type="term" value="P:base-excision repair"/>
    <property type="evidence" value="ECO:0007669"/>
    <property type="project" value="TreeGrafter"/>
</dbReference>
<feature type="compositionally biased region" description="Polar residues" evidence="9">
    <location>
        <begin position="73"/>
        <end position="83"/>
    </location>
</feature>
<dbReference type="CDD" id="cd00019">
    <property type="entry name" value="AP2Ec"/>
    <property type="match status" value="1"/>
</dbReference>
<name>A0A6A6GYJ1_VIRVR</name>
<accession>A0A6A6GYJ1</accession>
<gene>
    <name evidence="11" type="ORF">EV356DRAFT_509110</name>
</gene>
<dbReference type="GO" id="GO:0003906">
    <property type="term" value="F:DNA-(apurinic or apyrimidinic site) endonuclease activity"/>
    <property type="evidence" value="ECO:0007669"/>
    <property type="project" value="TreeGrafter"/>
</dbReference>
<dbReference type="FunFam" id="3.20.20.150:FF:000001">
    <property type="entry name" value="Probable endonuclease 4"/>
    <property type="match status" value="1"/>
</dbReference>
<dbReference type="GO" id="GO:0003677">
    <property type="term" value="F:DNA binding"/>
    <property type="evidence" value="ECO:0007669"/>
    <property type="project" value="InterPro"/>
</dbReference>
<evidence type="ECO:0000259" key="10">
    <source>
        <dbReference type="Pfam" id="PF01261"/>
    </source>
</evidence>
<dbReference type="InterPro" id="IPR001719">
    <property type="entry name" value="AP_endonuc_2"/>
</dbReference>
<keyword evidence="11" id="KW-0255">Endonuclease</keyword>
<feature type="region of interest" description="Disordered" evidence="9">
    <location>
        <begin position="507"/>
        <end position="555"/>
    </location>
</feature>
<comment type="similarity">
    <text evidence="2">Belongs to the AP endonuclease 2 family.</text>
</comment>
<feature type="compositionally biased region" description="Basic residues" evidence="9">
    <location>
        <begin position="528"/>
        <end position="539"/>
    </location>
</feature>
<evidence type="ECO:0000256" key="5">
    <source>
        <dbReference type="ARBA" id="ARBA00022763"/>
    </source>
</evidence>
<keyword evidence="8" id="KW-0234">DNA repair</keyword>
<reference evidence="11" key="1">
    <citation type="journal article" date="2020" name="Stud. Mycol.">
        <title>101 Dothideomycetes genomes: a test case for predicting lifestyles and emergence of pathogens.</title>
        <authorList>
            <person name="Haridas S."/>
            <person name="Albert R."/>
            <person name="Binder M."/>
            <person name="Bloem J."/>
            <person name="Labutti K."/>
            <person name="Salamov A."/>
            <person name="Andreopoulos B."/>
            <person name="Baker S."/>
            <person name="Barry K."/>
            <person name="Bills G."/>
            <person name="Bluhm B."/>
            <person name="Cannon C."/>
            <person name="Castanera R."/>
            <person name="Culley D."/>
            <person name="Daum C."/>
            <person name="Ezra D."/>
            <person name="Gonzalez J."/>
            <person name="Henrissat B."/>
            <person name="Kuo A."/>
            <person name="Liang C."/>
            <person name="Lipzen A."/>
            <person name="Lutzoni F."/>
            <person name="Magnuson J."/>
            <person name="Mondo S."/>
            <person name="Nolan M."/>
            <person name="Ohm R."/>
            <person name="Pangilinan J."/>
            <person name="Park H.-J."/>
            <person name="Ramirez L."/>
            <person name="Alfaro M."/>
            <person name="Sun H."/>
            <person name="Tritt A."/>
            <person name="Yoshinaga Y."/>
            <person name="Zwiers L.-H."/>
            <person name="Turgeon B."/>
            <person name="Goodwin S."/>
            <person name="Spatafora J."/>
            <person name="Crous P."/>
            <person name="Grigoriev I."/>
        </authorList>
    </citation>
    <scope>NUCLEOTIDE SEQUENCE</scope>
    <source>
        <strain evidence="11">Tuck. ex Michener</strain>
    </source>
</reference>
<dbReference type="GO" id="GO:0005739">
    <property type="term" value="C:mitochondrion"/>
    <property type="evidence" value="ECO:0007669"/>
    <property type="project" value="TreeGrafter"/>
</dbReference>
<dbReference type="AlphaFoldDB" id="A0A6A6GYJ1"/>
<evidence type="ECO:0000256" key="8">
    <source>
        <dbReference type="ARBA" id="ARBA00023204"/>
    </source>
</evidence>
<evidence type="ECO:0000313" key="11">
    <source>
        <dbReference type="EMBL" id="KAF2230413.1"/>
    </source>
</evidence>
<dbReference type="PANTHER" id="PTHR21445:SF0">
    <property type="entry name" value="APURINIC-APYRIMIDINIC ENDONUCLEASE"/>
    <property type="match status" value="1"/>
</dbReference>
<feature type="domain" description="Xylose isomerase-like TIM barrel" evidence="10">
    <location>
        <begin position="213"/>
        <end position="466"/>
    </location>
</feature>
<feature type="compositionally biased region" description="Basic and acidic residues" evidence="9">
    <location>
        <begin position="507"/>
        <end position="527"/>
    </location>
</feature>
<dbReference type="PROSITE" id="PS51432">
    <property type="entry name" value="AP_NUCLEASE_F2_4"/>
    <property type="match status" value="1"/>
</dbReference>
<dbReference type="InterPro" id="IPR018246">
    <property type="entry name" value="AP_endonuc_F2_Zn_BS"/>
</dbReference>
<keyword evidence="7" id="KW-0862">Zinc</keyword>